<organism evidence="1 2">
    <name type="scientific">Dendrobium catenatum</name>
    <dbReference type="NCBI Taxonomy" id="906689"/>
    <lineage>
        <taxon>Eukaryota</taxon>
        <taxon>Viridiplantae</taxon>
        <taxon>Streptophyta</taxon>
        <taxon>Embryophyta</taxon>
        <taxon>Tracheophyta</taxon>
        <taxon>Spermatophyta</taxon>
        <taxon>Magnoliopsida</taxon>
        <taxon>Liliopsida</taxon>
        <taxon>Asparagales</taxon>
        <taxon>Orchidaceae</taxon>
        <taxon>Epidendroideae</taxon>
        <taxon>Malaxideae</taxon>
        <taxon>Dendrobiinae</taxon>
        <taxon>Dendrobium</taxon>
    </lineage>
</organism>
<protein>
    <submittedName>
        <fullName evidence="1">Uncharacterized protein</fullName>
    </submittedName>
</protein>
<sequence length="157" mass="18085">MVRQKSGVRSMVVQRNSGCQVMVWQNFKHTSGFKWWSGRTLGVRIVWYLEERHNKNKQTQGKTSTRHQTFVGLPPNAELPSTTEFLPDVETPNFHPSPDLRQTSICRRTFIRVLPDPNFRPSPDFYRTPDSRLSSHDFVGLLSDVVLSSIIELLSDV</sequence>
<dbReference type="AlphaFoldDB" id="A0A2I0VJU3"/>
<evidence type="ECO:0000313" key="1">
    <source>
        <dbReference type="EMBL" id="PKU63688.1"/>
    </source>
</evidence>
<dbReference type="Proteomes" id="UP000233837">
    <property type="component" value="Unassembled WGS sequence"/>
</dbReference>
<reference evidence="1 2" key="1">
    <citation type="journal article" date="2016" name="Sci. Rep.">
        <title>The Dendrobium catenatum Lindl. genome sequence provides insights into polysaccharide synthase, floral development and adaptive evolution.</title>
        <authorList>
            <person name="Zhang G.Q."/>
            <person name="Xu Q."/>
            <person name="Bian C."/>
            <person name="Tsai W.C."/>
            <person name="Yeh C.M."/>
            <person name="Liu K.W."/>
            <person name="Yoshida K."/>
            <person name="Zhang L.S."/>
            <person name="Chang S.B."/>
            <person name="Chen F."/>
            <person name="Shi Y."/>
            <person name="Su Y.Y."/>
            <person name="Zhang Y.Q."/>
            <person name="Chen L.J."/>
            <person name="Yin Y."/>
            <person name="Lin M."/>
            <person name="Huang H."/>
            <person name="Deng H."/>
            <person name="Wang Z.W."/>
            <person name="Zhu S.L."/>
            <person name="Zhao X."/>
            <person name="Deng C."/>
            <person name="Niu S.C."/>
            <person name="Huang J."/>
            <person name="Wang M."/>
            <person name="Liu G.H."/>
            <person name="Yang H.J."/>
            <person name="Xiao X.J."/>
            <person name="Hsiao Y.Y."/>
            <person name="Wu W.L."/>
            <person name="Chen Y.Y."/>
            <person name="Mitsuda N."/>
            <person name="Ohme-Takagi M."/>
            <person name="Luo Y.B."/>
            <person name="Van de Peer Y."/>
            <person name="Liu Z.J."/>
        </authorList>
    </citation>
    <scope>NUCLEOTIDE SEQUENCE [LARGE SCALE GENOMIC DNA]</scope>
    <source>
        <tissue evidence="1">The whole plant</tissue>
    </source>
</reference>
<evidence type="ECO:0000313" key="2">
    <source>
        <dbReference type="Proteomes" id="UP000233837"/>
    </source>
</evidence>
<accession>A0A2I0VJU3</accession>
<gene>
    <name evidence="1" type="ORF">MA16_Dca014246</name>
</gene>
<name>A0A2I0VJU3_9ASPA</name>
<dbReference type="EMBL" id="KZ503465">
    <property type="protein sequence ID" value="PKU63688.1"/>
    <property type="molecule type" value="Genomic_DNA"/>
</dbReference>
<proteinExistence type="predicted"/>
<keyword evidence="2" id="KW-1185">Reference proteome</keyword>
<reference evidence="1 2" key="2">
    <citation type="journal article" date="2017" name="Nature">
        <title>The Apostasia genome and the evolution of orchids.</title>
        <authorList>
            <person name="Zhang G.Q."/>
            <person name="Liu K.W."/>
            <person name="Li Z."/>
            <person name="Lohaus R."/>
            <person name="Hsiao Y.Y."/>
            <person name="Niu S.C."/>
            <person name="Wang J.Y."/>
            <person name="Lin Y.C."/>
            <person name="Xu Q."/>
            <person name="Chen L.J."/>
            <person name="Yoshida K."/>
            <person name="Fujiwara S."/>
            <person name="Wang Z.W."/>
            <person name="Zhang Y.Q."/>
            <person name="Mitsuda N."/>
            <person name="Wang M."/>
            <person name="Liu G.H."/>
            <person name="Pecoraro L."/>
            <person name="Huang H.X."/>
            <person name="Xiao X.J."/>
            <person name="Lin M."/>
            <person name="Wu X.Y."/>
            <person name="Wu W.L."/>
            <person name="Chen Y.Y."/>
            <person name="Chang S.B."/>
            <person name="Sakamoto S."/>
            <person name="Ohme-Takagi M."/>
            <person name="Yagi M."/>
            <person name="Zeng S.J."/>
            <person name="Shen C.Y."/>
            <person name="Yeh C.M."/>
            <person name="Luo Y.B."/>
            <person name="Tsai W.C."/>
            <person name="Van de Peer Y."/>
            <person name="Liu Z.J."/>
        </authorList>
    </citation>
    <scope>NUCLEOTIDE SEQUENCE [LARGE SCALE GENOMIC DNA]</scope>
    <source>
        <tissue evidence="1">The whole plant</tissue>
    </source>
</reference>